<keyword evidence="2" id="KW-1133">Transmembrane helix</keyword>
<dbReference type="EMBL" id="CP003053">
    <property type="protein sequence ID" value="AFM15910.1"/>
    <property type="molecule type" value="Genomic_DNA"/>
</dbReference>
<evidence type="ECO:0000313" key="3">
    <source>
        <dbReference type="EMBL" id="AFM15910.1"/>
    </source>
</evidence>
<dbReference type="PATRIC" id="fig|710421.3.peg.1110"/>
<dbReference type="RefSeq" id="WP_014814393.1">
    <property type="nucleotide sequence ID" value="NC_018027.1"/>
</dbReference>
<keyword evidence="2" id="KW-0812">Transmembrane</keyword>
<dbReference type="STRING" id="710421.Mycch_1102"/>
<keyword evidence="2" id="KW-0472">Membrane</keyword>
<accession>I4BF53</accession>
<name>I4BF53_MYCCN</name>
<sequence length="109" mass="11384">MTEPVQDTVPQYRHQSRASALLVWVGVTAGIVFIVAVVFFSGFFIGRSTGDGFRFHHGRGGGGGYPGMMYPGMMGPGMGGPGMMGPNGPAQPGQRFPTTTTTAPPSPRP</sequence>
<evidence type="ECO:0000256" key="2">
    <source>
        <dbReference type="SAM" id="Phobius"/>
    </source>
</evidence>
<protein>
    <submittedName>
        <fullName evidence="3">Uncharacterized protein</fullName>
    </submittedName>
</protein>
<feature type="region of interest" description="Disordered" evidence="1">
    <location>
        <begin position="80"/>
        <end position="109"/>
    </location>
</feature>
<reference evidence="3 4" key="1">
    <citation type="submission" date="2012-06" db="EMBL/GenBank/DDBJ databases">
        <title>Complete sequence of chromosome of Mycobacterium chubuense NBB4.</title>
        <authorList>
            <consortium name="US DOE Joint Genome Institute"/>
            <person name="Lucas S."/>
            <person name="Han J."/>
            <person name="Lapidus A."/>
            <person name="Cheng J.-F."/>
            <person name="Goodwin L."/>
            <person name="Pitluck S."/>
            <person name="Peters L."/>
            <person name="Mikhailova N."/>
            <person name="Teshima H."/>
            <person name="Detter J.C."/>
            <person name="Han C."/>
            <person name="Tapia R."/>
            <person name="Land M."/>
            <person name="Hauser L."/>
            <person name="Kyrpides N."/>
            <person name="Ivanova N."/>
            <person name="Pagani I."/>
            <person name="Mattes T."/>
            <person name="Holmes A."/>
            <person name="Rutledge P."/>
            <person name="Paulsen I."/>
            <person name="Coleman N."/>
            <person name="Woyke T."/>
        </authorList>
    </citation>
    <scope>NUCLEOTIDE SEQUENCE [LARGE SCALE GENOMIC DNA]</scope>
    <source>
        <strain evidence="3 4">NBB4</strain>
    </source>
</reference>
<dbReference type="Proteomes" id="UP000006057">
    <property type="component" value="Chromosome"/>
</dbReference>
<evidence type="ECO:0000256" key="1">
    <source>
        <dbReference type="SAM" id="MobiDB-lite"/>
    </source>
</evidence>
<gene>
    <name evidence="3" type="ordered locus">Mycch_1102</name>
</gene>
<evidence type="ECO:0000313" key="4">
    <source>
        <dbReference type="Proteomes" id="UP000006057"/>
    </source>
</evidence>
<keyword evidence="4" id="KW-1185">Reference proteome</keyword>
<dbReference type="HOGENOM" id="CLU_126523_2_0_11"/>
<dbReference type="KEGG" id="mcb:Mycch_1102"/>
<feature type="transmembrane region" description="Helical" evidence="2">
    <location>
        <begin position="20"/>
        <end position="45"/>
    </location>
</feature>
<feature type="compositionally biased region" description="Low complexity" evidence="1">
    <location>
        <begin position="86"/>
        <end position="103"/>
    </location>
</feature>
<organism evidence="3 4">
    <name type="scientific">Mycolicibacterium chubuense (strain NBB4)</name>
    <name type="common">Mycobacterium chubuense</name>
    <dbReference type="NCBI Taxonomy" id="710421"/>
    <lineage>
        <taxon>Bacteria</taxon>
        <taxon>Bacillati</taxon>
        <taxon>Actinomycetota</taxon>
        <taxon>Actinomycetes</taxon>
        <taxon>Mycobacteriales</taxon>
        <taxon>Mycobacteriaceae</taxon>
        <taxon>Mycolicibacterium</taxon>
    </lineage>
</organism>
<proteinExistence type="predicted"/>
<dbReference type="AlphaFoldDB" id="I4BF53"/>